<dbReference type="InterPro" id="IPR009057">
    <property type="entry name" value="Homeodomain-like_sf"/>
</dbReference>
<evidence type="ECO:0000256" key="2">
    <source>
        <dbReference type="PROSITE-ProRule" id="PRU00335"/>
    </source>
</evidence>
<dbReference type="EMBL" id="BMIY01000009">
    <property type="protein sequence ID" value="GFZ78074.1"/>
    <property type="molecule type" value="Genomic_DNA"/>
</dbReference>
<dbReference type="SUPFAM" id="SSF46689">
    <property type="entry name" value="Homeodomain-like"/>
    <property type="match status" value="1"/>
</dbReference>
<reference evidence="4" key="1">
    <citation type="journal article" date="2014" name="Int. J. Syst. Evol. Microbiol.">
        <title>Complete genome sequence of Corynebacterium casei LMG S-19264T (=DSM 44701T), isolated from a smear-ripened cheese.</title>
        <authorList>
            <consortium name="US DOE Joint Genome Institute (JGI-PGF)"/>
            <person name="Walter F."/>
            <person name="Albersmeier A."/>
            <person name="Kalinowski J."/>
            <person name="Ruckert C."/>
        </authorList>
    </citation>
    <scope>NUCLEOTIDE SEQUENCE</scope>
    <source>
        <strain evidence="4">CGMCC 1.15425</strain>
    </source>
</reference>
<dbReference type="PRINTS" id="PR00455">
    <property type="entry name" value="HTHTETR"/>
</dbReference>
<dbReference type="OrthoDB" id="63332at2"/>
<dbReference type="InterPro" id="IPR050109">
    <property type="entry name" value="HTH-type_TetR-like_transc_reg"/>
</dbReference>
<feature type="domain" description="HTH tetR-type" evidence="3">
    <location>
        <begin position="29"/>
        <end position="89"/>
    </location>
</feature>
<dbReference type="GO" id="GO:0003700">
    <property type="term" value="F:DNA-binding transcription factor activity"/>
    <property type="evidence" value="ECO:0007669"/>
    <property type="project" value="TreeGrafter"/>
</dbReference>
<gene>
    <name evidence="4" type="ORF">GCM10011403_21410</name>
</gene>
<protein>
    <recommendedName>
        <fullName evidence="3">HTH tetR-type domain-containing protein</fullName>
    </recommendedName>
</protein>
<sequence>MKEQNTRLDLTLLDDPSFASLGLRERKKLLRLKRIVSAARELFMKKGFSSTTIQDIAAEADVGLGTLYLYAKSKEDLLVMVFKSDIIGMIEESYAQIDPEAPFLDQLMVFFECHIRYHGHDKSLSRTVLKELSFSITEQRREDIDQITRRTYGKLIKLIEAARKSGRLEKDLYTGTAAWSSFALYYHLLQGYLCDFHDEAEFRKSLRNGLSVIFS</sequence>
<dbReference type="Proteomes" id="UP000627715">
    <property type="component" value="Unassembled WGS sequence"/>
</dbReference>
<proteinExistence type="predicted"/>
<name>A0A916QM32_9GAMM</name>
<dbReference type="InterPro" id="IPR036271">
    <property type="entry name" value="Tet_transcr_reg_TetR-rel_C_sf"/>
</dbReference>
<dbReference type="Pfam" id="PF00440">
    <property type="entry name" value="TetR_N"/>
    <property type="match status" value="1"/>
</dbReference>
<dbReference type="PROSITE" id="PS50977">
    <property type="entry name" value="HTH_TETR_2"/>
    <property type="match status" value="1"/>
</dbReference>
<organism evidence="4 5">
    <name type="scientific">Pseudohongiella nitratireducens</name>
    <dbReference type="NCBI Taxonomy" id="1768907"/>
    <lineage>
        <taxon>Bacteria</taxon>
        <taxon>Pseudomonadati</taxon>
        <taxon>Pseudomonadota</taxon>
        <taxon>Gammaproteobacteria</taxon>
        <taxon>Pseudomonadales</taxon>
        <taxon>Pseudohongiellaceae</taxon>
        <taxon>Pseudohongiella</taxon>
    </lineage>
</organism>
<dbReference type="SUPFAM" id="SSF48498">
    <property type="entry name" value="Tetracyclin repressor-like, C-terminal domain"/>
    <property type="match status" value="1"/>
</dbReference>
<comment type="caution">
    <text evidence="4">The sequence shown here is derived from an EMBL/GenBank/DDBJ whole genome shotgun (WGS) entry which is preliminary data.</text>
</comment>
<evidence type="ECO:0000256" key="1">
    <source>
        <dbReference type="ARBA" id="ARBA00023125"/>
    </source>
</evidence>
<feature type="DNA-binding region" description="H-T-H motif" evidence="2">
    <location>
        <begin position="52"/>
        <end position="71"/>
    </location>
</feature>
<keyword evidence="1 2" id="KW-0238">DNA-binding</keyword>
<dbReference type="InterPro" id="IPR001647">
    <property type="entry name" value="HTH_TetR"/>
</dbReference>
<accession>A0A916QM32</accession>
<evidence type="ECO:0000313" key="4">
    <source>
        <dbReference type="EMBL" id="GFZ78074.1"/>
    </source>
</evidence>
<dbReference type="PANTHER" id="PTHR30055">
    <property type="entry name" value="HTH-TYPE TRANSCRIPTIONAL REGULATOR RUTR"/>
    <property type="match status" value="1"/>
</dbReference>
<keyword evidence="5" id="KW-1185">Reference proteome</keyword>
<dbReference type="Gene3D" id="1.10.357.10">
    <property type="entry name" value="Tetracycline Repressor, domain 2"/>
    <property type="match status" value="1"/>
</dbReference>
<dbReference type="AlphaFoldDB" id="A0A916QM32"/>
<evidence type="ECO:0000313" key="5">
    <source>
        <dbReference type="Proteomes" id="UP000627715"/>
    </source>
</evidence>
<dbReference type="PANTHER" id="PTHR30055:SF226">
    <property type="entry name" value="HTH-TYPE TRANSCRIPTIONAL REGULATOR PKSA"/>
    <property type="match status" value="1"/>
</dbReference>
<reference evidence="4" key="2">
    <citation type="submission" date="2020-09" db="EMBL/GenBank/DDBJ databases">
        <authorList>
            <person name="Sun Q."/>
            <person name="Zhou Y."/>
        </authorList>
    </citation>
    <scope>NUCLEOTIDE SEQUENCE</scope>
    <source>
        <strain evidence="4">CGMCC 1.15425</strain>
    </source>
</reference>
<evidence type="ECO:0000259" key="3">
    <source>
        <dbReference type="PROSITE" id="PS50977"/>
    </source>
</evidence>
<dbReference type="GO" id="GO:0000976">
    <property type="term" value="F:transcription cis-regulatory region binding"/>
    <property type="evidence" value="ECO:0007669"/>
    <property type="project" value="TreeGrafter"/>
</dbReference>
<dbReference type="RefSeq" id="WP_068810459.1">
    <property type="nucleotide sequence ID" value="NZ_BMIY01000009.1"/>
</dbReference>